<dbReference type="Proteomes" id="UP001295684">
    <property type="component" value="Unassembled WGS sequence"/>
</dbReference>
<name>A0AAD1XQT4_EUPCR</name>
<reference evidence="3" key="1">
    <citation type="submission" date="2023-07" db="EMBL/GenBank/DDBJ databases">
        <authorList>
            <consortium name="AG Swart"/>
            <person name="Singh M."/>
            <person name="Singh A."/>
            <person name="Seah K."/>
            <person name="Emmerich C."/>
        </authorList>
    </citation>
    <scope>NUCLEOTIDE SEQUENCE</scope>
    <source>
        <strain evidence="3">DP1</strain>
    </source>
</reference>
<gene>
    <name evidence="3" type="ORF">ECRASSUSDP1_LOCUS18576</name>
</gene>
<evidence type="ECO:0000313" key="3">
    <source>
        <dbReference type="EMBL" id="CAI2377193.1"/>
    </source>
</evidence>
<organism evidence="3 4">
    <name type="scientific">Euplotes crassus</name>
    <dbReference type="NCBI Taxonomy" id="5936"/>
    <lineage>
        <taxon>Eukaryota</taxon>
        <taxon>Sar</taxon>
        <taxon>Alveolata</taxon>
        <taxon>Ciliophora</taxon>
        <taxon>Intramacronucleata</taxon>
        <taxon>Spirotrichea</taxon>
        <taxon>Hypotrichia</taxon>
        <taxon>Euplotida</taxon>
        <taxon>Euplotidae</taxon>
        <taxon>Moneuplotes</taxon>
    </lineage>
</organism>
<keyword evidence="1" id="KW-0175">Coiled coil</keyword>
<protein>
    <submittedName>
        <fullName evidence="3">Uncharacterized protein</fullName>
    </submittedName>
</protein>
<evidence type="ECO:0000313" key="4">
    <source>
        <dbReference type="Proteomes" id="UP001295684"/>
    </source>
</evidence>
<feature type="region of interest" description="Disordered" evidence="2">
    <location>
        <begin position="1"/>
        <end position="31"/>
    </location>
</feature>
<feature type="compositionally biased region" description="Basic residues" evidence="2">
    <location>
        <begin position="1"/>
        <end position="24"/>
    </location>
</feature>
<feature type="region of interest" description="Disordered" evidence="2">
    <location>
        <begin position="48"/>
        <end position="69"/>
    </location>
</feature>
<proteinExistence type="predicted"/>
<comment type="caution">
    <text evidence="3">The sequence shown here is derived from an EMBL/GenBank/DDBJ whole genome shotgun (WGS) entry which is preliminary data.</text>
</comment>
<evidence type="ECO:0000256" key="1">
    <source>
        <dbReference type="SAM" id="Coils"/>
    </source>
</evidence>
<keyword evidence="4" id="KW-1185">Reference proteome</keyword>
<accession>A0AAD1XQT4</accession>
<sequence length="246" mass="28403">MEKQKKDKKKDHNTKPPMRTKKVPNAKSRTSKLIMKSKIKDLRKNKAQKLNPFNERDVPDNSNNLLDLDDNSDLEEYLEGSYTQKHGHKTRHKESNFCEDIKETEEDPSLFDTSMIAGTRIDPNNGAAAVSKLGQTIIRSPKNKLKRFESRLQEENKQYEESKQDNAYLNSDLKQKHNILARSKNADVSPIMAGEGKKRKISVMDEMFNTSGIFSKRTIRQYRKKSKFWGPDELIELMGSVAKNKD</sequence>
<dbReference type="EMBL" id="CAMPGE010018811">
    <property type="protein sequence ID" value="CAI2377193.1"/>
    <property type="molecule type" value="Genomic_DNA"/>
</dbReference>
<dbReference type="AlphaFoldDB" id="A0AAD1XQT4"/>
<evidence type="ECO:0000256" key="2">
    <source>
        <dbReference type="SAM" id="MobiDB-lite"/>
    </source>
</evidence>
<feature type="coiled-coil region" evidence="1">
    <location>
        <begin position="142"/>
        <end position="172"/>
    </location>
</feature>